<organism evidence="3 4">
    <name type="scientific">Alligator mississippiensis</name>
    <name type="common">American alligator</name>
    <dbReference type="NCBI Taxonomy" id="8496"/>
    <lineage>
        <taxon>Eukaryota</taxon>
        <taxon>Metazoa</taxon>
        <taxon>Chordata</taxon>
        <taxon>Craniata</taxon>
        <taxon>Vertebrata</taxon>
        <taxon>Euteleostomi</taxon>
        <taxon>Archelosauria</taxon>
        <taxon>Archosauria</taxon>
        <taxon>Crocodylia</taxon>
        <taxon>Alligatoridae</taxon>
        <taxon>Alligatorinae</taxon>
        <taxon>Alligator</taxon>
    </lineage>
</organism>
<keyword evidence="2 3" id="KW-0812">Transmembrane</keyword>
<protein>
    <submittedName>
        <fullName evidence="3">Transmembrane protein 252</fullName>
    </submittedName>
</protein>
<evidence type="ECO:0000256" key="1">
    <source>
        <dbReference type="SAM" id="MobiDB-lite"/>
    </source>
</evidence>
<dbReference type="eggNOG" id="ENOG502S6KQ">
    <property type="taxonomic scope" value="Eukaryota"/>
</dbReference>
<feature type="transmembrane region" description="Helical" evidence="2">
    <location>
        <begin position="12"/>
        <end position="34"/>
    </location>
</feature>
<feature type="region of interest" description="Disordered" evidence="1">
    <location>
        <begin position="145"/>
        <end position="195"/>
    </location>
</feature>
<keyword evidence="2" id="KW-1133">Transmembrane helix</keyword>
<dbReference type="InterPro" id="IPR031363">
    <property type="entry name" value="TMEM252"/>
</dbReference>
<dbReference type="AlphaFoldDB" id="A0A151M8I7"/>
<feature type="compositionally biased region" description="Acidic residues" evidence="1">
    <location>
        <begin position="145"/>
        <end position="154"/>
    </location>
</feature>
<evidence type="ECO:0000256" key="2">
    <source>
        <dbReference type="SAM" id="Phobius"/>
    </source>
</evidence>
<dbReference type="RefSeq" id="XP_006261302.1">
    <property type="nucleotide sequence ID" value="XM_006261240.4"/>
</dbReference>
<keyword evidence="2" id="KW-0472">Membrane</keyword>
<dbReference type="GeneID" id="102570001"/>
<comment type="caution">
    <text evidence="3">The sequence shown here is derived from an EMBL/GenBank/DDBJ whole genome shotgun (WGS) entry which is preliminary data.</text>
</comment>
<dbReference type="EMBL" id="AKHW03006358">
    <property type="protein sequence ID" value="KYO20815.1"/>
    <property type="molecule type" value="Genomic_DNA"/>
</dbReference>
<reference evidence="3 4" key="1">
    <citation type="journal article" date="2012" name="Genome Biol.">
        <title>Sequencing three crocodilian genomes to illuminate the evolution of archosaurs and amniotes.</title>
        <authorList>
            <person name="St John J.A."/>
            <person name="Braun E.L."/>
            <person name="Isberg S.R."/>
            <person name="Miles L.G."/>
            <person name="Chong A.Y."/>
            <person name="Gongora J."/>
            <person name="Dalzell P."/>
            <person name="Moran C."/>
            <person name="Bed'hom B."/>
            <person name="Abzhanov A."/>
            <person name="Burgess S.C."/>
            <person name="Cooksey A.M."/>
            <person name="Castoe T.A."/>
            <person name="Crawford N.G."/>
            <person name="Densmore L.D."/>
            <person name="Drew J.C."/>
            <person name="Edwards S.V."/>
            <person name="Faircloth B.C."/>
            <person name="Fujita M.K."/>
            <person name="Greenwold M.J."/>
            <person name="Hoffmann F.G."/>
            <person name="Howard J.M."/>
            <person name="Iguchi T."/>
            <person name="Janes D.E."/>
            <person name="Khan S.Y."/>
            <person name="Kohno S."/>
            <person name="de Koning A.J."/>
            <person name="Lance S.L."/>
            <person name="McCarthy F.M."/>
            <person name="McCormack J.E."/>
            <person name="Merchant M.E."/>
            <person name="Peterson D.G."/>
            <person name="Pollock D.D."/>
            <person name="Pourmand N."/>
            <person name="Raney B.J."/>
            <person name="Roessler K.A."/>
            <person name="Sanford J.R."/>
            <person name="Sawyer R.H."/>
            <person name="Schmidt C.J."/>
            <person name="Triplett E.W."/>
            <person name="Tuberville T.D."/>
            <person name="Venegas-Anaya M."/>
            <person name="Howard J.T."/>
            <person name="Jarvis E.D."/>
            <person name="Guillette L.J.Jr."/>
            <person name="Glenn T.C."/>
            <person name="Green R.E."/>
            <person name="Ray D.A."/>
        </authorList>
    </citation>
    <scope>NUCLEOTIDE SEQUENCE [LARGE SCALE GENOMIC DNA]</scope>
    <source>
        <strain evidence="3">KSC_2009_1</strain>
    </source>
</reference>
<keyword evidence="4" id="KW-1185">Reference proteome</keyword>
<dbReference type="PANTHER" id="PTHR35682">
    <property type="entry name" value="TRANSMEMBRANE PROTEIN 252"/>
    <property type="match status" value="1"/>
</dbReference>
<feature type="compositionally biased region" description="Low complexity" evidence="1">
    <location>
        <begin position="163"/>
        <end position="174"/>
    </location>
</feature>
<dbReference type="Pfam" id="PF15664">
    <property type="entry name" value="TMEM252"/>
    <property type="match status" value="1"/>
</dbReference>
<evidence type="ECO:0000313" key="3">
    <source>
        <dbReference type="EMBL" id="KYO20815.1"/>
    </source>
</evidence>
<sequence length="195" mass="21887">MGKIPKSIFSIFRILVLLIGFSIICLGAICISTTSSLCKCGNNMLVVYTLLPLGFFLLVTGIFWSTYHETSKHKSFFYNIIQRTPSHREIHIHTIDRPDFYPPSYENSIDPEKQIVSLPASSSVTEEETYNIPPPLYTESSTEFIDESNYEEEQPPSYEVSVQQGEQQQQQTGEHNSDTEGVSGTCQGPMPGTGY</sequence>
<gene>
    <name evidence="3" type="primary">TMEM252</name>
    <name evidence="3" type="ORF">Y1Q_0012668</name>
</gene>
<dbReference type="Proteomes" id="UP000050525">
    <property type="component" value="Unassembled WGS sequence"/>
</dbReference>
<proteinExistence type="predicted"/>
<dbReference type="PANTHER" id="PTHR35682:SF1">
    <property type="entry name" value="TRANSMEMBRANE PROTEIN 252"/>
    <property type="match status" value="1"/>
</dbReference>
<dbReference type="CTD" id="169693"/>
<feature type="transmembrane region" description="Helical" evidence="2">
    <location>
        <begin position="46"/>
        <end position="67"/>
    </location>
</feature>
<accession>A0A151M8I7</accession>
<dbReference type="KEGG" id="amj:102570001"/>
<dbReference type="OrthoDB" id="9896070at2759"/>
<evidence type="ECO:0000313" key="4">
    <source>
        <dbReference type="Proteomes" id="UP000050525"/>
    </source>
</evidence>
<name>A0A151M8I7_ALLMI</name>